<keyword evidence="8 11" id="KW-1133">Transmembrane helix</keyword>
<dbReference type="EMBL" id="SGPL01000328">
    <property type="protein sequence ID" value="THH13747.1"/>
    <property type="molecule type" value="Genomic_DNA"/>
</dbReference>
<evidence type="ECO:0000256" key="7">
    <source>
        <dbReference type="ARBA" id="ARBA00022786"/>
    </source>
</evidence>
<keyword evidence="6 11" id="KW-0812">Transmembrane</keyword>
<evidence type="ECO:0000256" key="10">
    <source>
        <dbReference type="SAM" id="MobiDB-lite"/>
    </source>
</evidence>
<feature type="transmembrane region" description="Helical" evidence="11">
    <location>
        <begin position="624"/>
        <end position="647"/>
    </location>
</feature>
<evidence type="ECO:0000256" key="11">
    <source>
        <dbReference type="SAM" id="Phobius"/>
    </source>
</evidence>
<feature type="transmembrane region" description="Helical" evidence="11">
    <location>
        <begin position="385"/>
        <end position="403"/>
    </location>
</feature>
<gene>
    <name evidence="13" type="ORF">EW146_g6501</name>
</gene>
<name>A0A4S4LP98_9AGAM</name>
<comment type="subcellular location">
    <subcellularLocation>
        <location evidence="2">Endomembrane system</location>
        <topology evidence="2">Multi-pass membrane protein</topology>
    </subcellularLocation>
</comment>
<dbReference type="Proteomes" id="UP000310158">
    <property type="component" value="Unassembled WGS sequence"/>
</dbReference>
<evidence type="ECO:0000313" key="13">
    <source>
        <dbReference type="EMBL" id="THH13747.1"/>
    </source>
</evidence>
<evidence type="ECO:0000256" key="8">
    <source>
        <dbReference type="ARBA" id="ARBA00022989"/>
    </source>
</evidence>
<feature type="compositionally biased region" description="Basic and acidic residues" evidence="10">
    <location>
        <begin position="1"/>
        <end position="10"/>
    </location>
</feature>
<comment type="pathway">
    <text evidence="3">Protein modification; protein ubiquitination.</text>
</comment>
<evidence type="ECO:0000313" key="14">
    <source>
        <dbReference type="Proteomes" id="UP000310158"/>
    </source>
</evidence>
<proteinExistence type="predicted"/>
<feature type="region of interest" description="Disordered" evidence="10">
    <location>
        <begin position="1"/>
        <end position="36"/>
    </location>
</feature>
<organism evidence="13 14">
    <name type="scientific">Bondarzewia mesenterica</name>
    <dbReference type="NCBI Taxonomy" id="1095465"/>
    <lineage>
        <taxon>Eukaryota</taxon>
        <taxon>Fungi</taxon>
        <taxon>Dikarya</taxon>
        <taxon>Basidiomycota</taxon>
        <taxon>Agaricomycotina</taxon>
        <taxon>Agaricomycetes</taxon>
        <taxon>Russulales</taxon>
        <taxon>Bondarzewiaceae</taxon>
        <taxon>Bondarzewia</taxon>
    </lineage>
</organism>
<feature type="region of interest" description="Disordered" evidence="10">
    <location>
        <begin position="513"/>
        <end position="534"/>
    </location>
</feature>
<feature type="domain" description="SWEET-like" evidence="12">
    <location>
        <begin position="566"/>
        <end position="628"/>
    </location>
</feature>
<evidence type="ECO:0000256" key="5">
    <source>
        <dbReference type="ARBA" id="ARBA00022679"/>
    </source>
</evidence>
<comment type="catalytic activity">
    <reaction evidence="1">
        <text>S-ubiquitinyl-[E2 ubiquitin-conjugating enzyme]-L-cysteine + [acceptor protein]-L-lysine = [E2 ubiquitin-conjugating enzyme]-L-cysteine + N(6)-ubiquitinyl-[acceptor protein]-L-lysine.</text>
        <dbReference type="EC" id="2.3.2.27"/>
    </reaction>
</comment>
<dbReference type="AlphaFoldDB" id="A0A4S4LP98"/>
<keyword evidence="9 11" id="KW-0472">Membrane</keyword>
<dbReference type="OrthoDB" id="9984778at2759"/>
<evidence type="ECO:0000256" key="1">
    <source>
        <dbReference type="ARBA" id="ARBA00000900"/>
    </source>
</evidence>
<evidence type="ECO:0000256" key="3">
    <source>
        <dbReference type="ARBA" id="ARBA00004906"/>
    </source>
</evidence>
<evidence type="ECO:0000256" key="9">
    <source>
        <dbReference type="ARBA" id="ARBA00023136"/>
    </source>
</evidence>
<evidence type="ECO:0000256" key="6">
    <source>
        <dbReference type="ARBA" id="ARBA00022692"/>
    </source>
</evidence>
<dbReference type="Pfam" id="PF11145">
    <property type="entry name" value="DUF2921"/>
    <property type="match status" value="1"/>
</dbReference>
<dbReference type="EC" id="2.3.2.27" evidence="4"/>
<evidence type="ECO:0000256" key="2">
    <source>
        <dbReference type="ARBA" id="ARBA00004127"/>
    </source>
</evidence>
<keyword evidence="5" id="KW-0808">Transferase</keyword>
<comment type="caution">
    <text evidence="13">The sequence shown here is derived from an EMBL/GenBank/DDBJ whole genome shotgun (WGS) entry which is preliminary data.</text>
</comment>
<keyword evidence="14" id="KW-1185">Reference proteome</keyword>
<evidence type="ECO:0000259" key="12">
    <source>
        <dbReference type="Pfam" id="PF11145"/>
    </source>
</evidence>
<evidence type="ECO:0000256" key="4">
    <source>
        <dbReference type="ARBA" id="ARBA00012483"/>
    </source>
</evidence>
<sequence>MPRMDFERRLMNTPGAPPPQADAQRDEEAAFPPRQRPRNSISSFLFLSFILFMMTNNSGDELVARDQYQNALASLEGQLGNYTTWLNGTDPAALNFSMPAKLPAEDRLIDSFVTPGKALDSDTASYFPNITGFIRGSSVMHNITPPALQVTPPLSWESYARDLMVGANMTEISERLGAWNWSAFEKVTMSVAEKLPEFEGTTKDGMANDQDSSEVAMIHGRIELVDSNSAEELRFDFEGVHFLKNGSIYGLADPSGHSIDIRLLPSLVPDSVRNRTAHLIEPELENRISKLKKLIEAGSVDADTTSNDSPKSACPFSVYAQLTSTHVSEEQMRELEDELQHPTGASTVRRPKLILNGILLSRDCGMMFEVNDAEGLRSRTFFRKITTYAGFSALVYLGLLLLLSNQTARSRTPAALARISRWTFFGQALADSISFAGHITFAVLAEGRPSLSLVAPAFLSCTLFAHEVRFALLISQVQAPEDTVPTPPPLATAPAPAPPIPASESVAIDTAEGTTEAAPVPANRGPDSANADDCRTSRADPTFLSSLIVESLALTLSNSVDTGILMFFLLTFVVRIVLAPSLTLLFFAVLYASFWVPQIVRAVQRGRPCALDQKYLVGTTVGRLLIAMWWMYLLAIFMFAQIFVLVLQDAFGPTFFLPQRYSHAQVYDYHPPLPAPDSEAPESSLGDCAICMDAIRLERRSVDGGREKERSGAGFFGVGAAAAAAGAGGRKSYSLAPCHHLFVRLYLVSPSRRRKYRTDVILHPLCGGQHALAY</sequence>
<reference evidence="13 14" key="1">
    <citation type="submission" date="2019-02" db="EMBL/GenBank/DDBJ databases">
        <title>Genome sequencing of the rare red list fungi Bondarzewia mesenterica.</title>
        <authorList>
            <person name="Buettner E."/>
            <person name="Kellner H."/>
        </authorList>
    </citation>
    <scope>NUCLEOTIDE SEQUENCE [LARGE SCALE GENOMIC DNA]</scope>
    <source>
        <strain evidence="13 14">DSM 108281</strain>
    </source>
</reference>
<keyword evidence="7" id="KW-0833">Ubl conjugation pathway</keyword>
<dbReference type="GO" id="GO:0061630">
    <property type="term" value="F:ubiquitin protein ligase activity"/>
    <property type="evidence" value="ECO:0007669"/>
    <property type="project" value="UniProtKB-EC"/>
</dbReference>
<dbReference type="InterPro" id="IPR021319">
    <property type="entry name" value="DUF2921"/>
</dbReference>
<accession>A0A4S4LP98</accession>
<dbReference type="GO" id="GO:0012505">
    <property type="term" value="C:endomembrane system"/>
    <property type="evidence" value="ECO:0007669"/>
    <property type="project" value="UniProtKB-SubCell"/>
</dbReference>
<protein>
    <recommendedName>
        <fullName evidence="4">RING-type E3 ubiquitin transferase</fullName>
        <ecNumber evidence="4">2.3.2.27</ecNumber>
    </recommendedName>
</protein>